<proteinExistence type="predicted"/>
<dbReference type="SUPFAM" id="SSF52743">
    <property type="entry name" value="Subtilisin-like"/>
    <property type="match status" value="1"/>
</dbReference>
<gene>
    <name evidence="1" type="ORF">DCM83_30365</name>
</gene>
<dbReference type="InterPro" id="IPR036852">
    <property type="entry name" value="Peptidase_S8/S53_dom_sf"/>
</dbReference>
<dbReference type="AlphaFoldDB" id="A0AAE9NI85"/>
<organism evidence="1 2">
    <name type="scientific">Bradyrhizobium betae</name>
    <dbReference type="NCBI Taxonomy" id="244734"/>
    <lineage>
        <taxon>Bacteria</taxon>
        <taxon>Pseudomonadati</taxon>
        <taxon>Pseudomonadota</taxon>
        <taxon>Alphaproteobacteria</taxon>
        <taxon>Hyphomicrobiales</taxon>
        <taxon>Nitrobacteraceae</taxon>
        <taxon>Bradyrhizobium</taxon>
    </lineage>
</organism>
<evidence type="ECO:0000313" key="1">
    <source>
        <dbReference type="EMBL" id="UUO69098.1"/>
    </source>
</evidence>
<sequence length="738" mass="81200">MIMTDDGASDDLADGSDGVPVYLSPYEFWNFGIGQGYSFPAIRDHAKYITALAEFPKAANINAISNLRGDRRIAWFPTLWNAAKLSFVPFVVENPLDDVKGPKALRNLLSRGLMQLNTEFAIDANFATIEEARTRVAFPVPERAMHPGQGRYPERPDWRPDDGLRGRISGQKRITIIAVIDDGLPFAHRNFRDLGGTRTRVEFCWLQSAIANPQQDSVLFGREYMRSQIEDYIAQYGDDEDALYRKAGAAVDTEALGSLIDRRATHGAHVMDLAAGCASERGDDPSEEIRIIGVQLPNTVAWDTSGFGKDMYMLSAFHYIFDRADVIARGYGIDKPRLVINFSYGFSGGRHDGGTELEAAIDEMVALRRHSTGPTALVVPSGNSFLDRLHAVVSEADFDRGQARLNWRIQPNDRTPSYLELWFERNFDPSSYTIKLIDPLDRSRVSLPVQFDQMKTGGDPRSHKPLLNAEGRPVGLISADLHRGQRWRVLVILAPTEPEMASLPAIESGQWTVVISRDENTAPLEQPIQCWIQRAADPEGLRSGSRQSYFDQPANIRYTPEGDLSETDAAGSIVRRFGSLNGLATGRTSLIVGGYRLGAGLGSSLKGVRPAAYSSAGALESGWPEARVACSSMSDRSRVLTGTIAAGVRSGARSRLDGTSTAAPFVARQLTATFVTAGDECVEKAALENYRSLLRGYWEDHGADDNESAVLRKARLGFVRIPPHWQPGFDDSSDDRIG</sequence>
<dbReference type="EMBL" id="CP028989">
    <property type="protein sequence ID" value="UUO69098.1"/>
    <property type="molecule type" value="Genomic_DNA"/>
</dbReference>
<name>A0AAE9NI85_9BRAD</name>
<evidence type="ECO:0008006" key="3">
    <source>
        <dbReference type="Google" id="ProtNLM"/>
    </source>
</evidence>
<dbReference type="Gene3D" id="3.40.50.200">
    <property type="entry name" value="Peptidase S8/S53 domain"/>
    <property type="match status" value="1"/>
</dbReference>
<dbReference type="Proteomes" id="UP001058872">
    <property type="component" value="Chromosome"/>
</dbReference>
<evidence type="ECO:0000313" key="2">
    <source>
        <dbReference type="Proteomes" id="UP001058872"/>
    </source>
</evidence>
<protein>
    <recommendedName>
        <fullName evidence="3">Peptidase S8/S53 domain-containing protein</fullName>
    </recommendedName>
</protein>
<dbReference type="GO" id="GO:0004252">
    <property type="term" value="F:serine-type endopeptidase activity"/>
    <property type="evidence" value="ECO:0007669"/>
    <property type="project" value="InterPro"/>
</dbReference>
<reference evidence="1" key="1">
    <citation type="submission" date="2018-04" db="EMBL/GenBank/DDBJ databases">
        <title>Genomes of Endosymbiotic and Endophytic Bradyrhizobium Publication status.</title>
        <authorList>
            <person name="Guha S."/>
            <person name="Jorrin B."/>
            <person name="Sarkar M."/>
            <person name="Poole P.S."/>
            <person name="DasGupta M."/>
        </authorList>
    </citation>
    <scope>NUCLEOTIDE SEQUENCE</scope>
    <source>
        <strain evidence="1">WBOS16</strain>
    </source>
</reference>
<accession>A0AAE9NI85</accession>
<dbReference type="GO" id="GO:0006508">
    <property type="term" value="P:proteolysis"/>
    <property type="evidence" value="ECO:0007669"/>
    <property type="project" value="InterPro"/>
</dbReference>